<dbReference type="EMBL" id="GBHO01006828">
    <property type="protein sequence ID" value="JAG36776.1"/>
    <property type="molecule type" value="Transcribed_RNA"/>
</dbReference>
<feature type="non-terminal residue" evidence="1">
    <location>
        <position position="1"/>
    </location>
</feature>
<gene>
    <name evidence="1" type="primary">Nrif2_2</name>
    <name evidence="1" type="ORF">CM83_34356</name>
</gene>
<organism evidence="1">
    <name type="scientific">Lygus hesperus</name>
    <name type="common">Western plant bug</name>
    <dbReference type="NCBI Taxonomy" id="30085"/>
    <lineage>
        <taxon>Eukaryota</taxon>
        <taxon>Metazoa</taxon>
        <taxon>Ecdysozoa</taxon>
        <taxon>Arthropoda</taxon>
        <taxon>Hexapoda</taxon>
        <taxon>Insecta</taxon>
        <taxon>Pterygota</taxon>
        <taxon>Neoptera</taxon>
        <taxon>Paraneoptera</taxon>
        <taxon>Hemiptera</taxon>
        <taxon>Heteroptera</taxon>
        <taxon>Panheteroptera</taxon>
        <taxon>Cimicomorpha</taxon>
        <taxon>Miridae</taxon>
        <taxon>Mirini</taxon>
        <taxon>Lygus</taxon>
    </lineage>
</organism>
<name>A0A0A9YYR7_LYGHE</name>
<reference evidence="1" key="1">
    <citation type="journal article" date="2014" name="PLoS ONE">
        <title>Transcriptome-Based Identification of ABC Transporters in the Western Tarnished Plant Bug Lygus hesperus.</title>
        <authorList>
            <person name="Hull J.J."/>
            <person name="Chaney K."/>
            <person name="Geib S.M."/>
            <person name="Fabrick J.A."/>
            <person name="Brent C.S."/>
            <person name="Walsh D."/>
            <person name="Lavine L.C."/>
        </authorList>
    </citation>
    <scope>NUCLEOTIDE SEQUENCE</scope>
</reference>
<protein>
    <submittedName>
        <fullName evidence="1">Neurotrophin receptor-interacting factor 2</fullName>
    </submittedName>
</protein>
<accession>A0A0A9YYR7</accession>
<sequence length="168" mass="18457">PDVAKYRFDPPDIGSTSTFTAVIPALGAMISGQTRLHLELPKYVKATKDTMCTISHSGIVNSIPYNVYYYPSKDSISEIAVEAAQSVAPTAEILLICENMVVPQTVNDPVTYAINVSKNKEILASTVARFDGTSVVFRADLLFKIHKKSQKNHQKLQICSRRGIAISR</sequence>
<evidence type="ECO:0000313" key="1">
    <source>
        <dbReference type="EMBL" id="JAG36776.1"/>
    </source>
</evidence>
<reference evidence="1" key="2">
    <citation type="submission" date="2014-07" db="EMBL/GenBank/DDBJ databases">
        <authorList>
            <person name="Hull J."/>
        </authorList>
    </citation>
    <scope>NUCLEOTIDE SEQUENCE</scope>
</reference>
<keyword evidence="1" id="KW-0675">Receptor</keyword>
<proteinExistence type="predicted"/>
<dbReference type="AlphaFoldDB" id="A0A0A9YYR7"/>